<dbReference type="PANTHER" id="PTHR47723">
    <property type="entry name" value="OS05G0353850 PROTEIN"/>
    <property type="match status" value="1"/>
</dbReference>
<dbReference type="GO" id="GO:0004523">
    <property type="term" value="F:RNA-DNA hybrid ribonuclease activity"/>
    <property type="evidence" value="ECO:0007669"/>
    <property type="project" value="InterPro"/>
</dbReference>
<dbReference type="InterPro" id="IPR002156">
    <property type="entry name" value="RNaseH_domain"/>
</dbReference>
<comment type="caution">
    <text evidence="3">The sequence shown here is derived from an EMBL/GenBank/DDBJ whole genome shotgun (WGS) entry which is preliminary data.</text>
</comment>
<dbReference type="InterPro" id="IPR053151">
    <property type="entry name" value="RNase_H-like"/>
</dbReference>
<dbReference type="Proteomes" id="UP000525078">
    <property type="component" value="Unassembled WGS sequence"/>
</dbReference>
<evidence type="ECO:0000313" key="3">
    <source>
        <dbReference type="EMBL" id="KAF4394960.1"/>
    </source>
</evidence>
<feature type="domain" description="RNase H type-1" evidence="2">
    <location>
        <begin position="14"/>
        <end position="119"/>
    </location>
</feature>
<name>A0A7J6HKF0_CANSA</name>
<dbReference type="AlphaFoldDB" id="A0A7J6HKF0"/>
<dbReference type="CDD" id="cd06222">
    <property type="entry name" value="RNase_H_like"/>
    <property type="match status" value="1"/>
</dbReference>
<feature type="region of interest" description="Disordered" evidence="1">
    <location>
        <begin position="170"/>
        <end position="196"/>
    </location>
</feature>
<dbReference type="PANTHER" id="PTHR47723:SF19">
    <property type="entry name" value="POLYNUCLEOTIDYL TRANSFERASE, RIBONUCLEASE H-LIKE SUPERFAMILY PROTEIN"/>
    <property type="match status" value="1"/>
</dbReference>
<dbReference type="Pfam" id="PF13456">
    <property type="entry name" value="RVT_3"/>
    <property type="match status" value="1"/>
</dbReference>
<organism evidence="3 4">
    <name type="scientific">Cannabis sativa</name>
    <name type="common">Hemp</name>
    <name type="synonym">Marijuana</name>
    <dbReference type="NCBI Taxonomy" id="3483"/>
    <lineage>
        <taxon>Eukaryota</taxon>
        <taxon>Viridiplantae</taxon>
        <taxon>Streptophyta</taxon>
        <taxon>Embryophyta</taxon>
        <taxon>Tracheophyta</taxon>
        <taxon>Spermatophyta</taxon>
        <taxon>Magnoliopsida</taxon>
        <taxon>eudicotyledons</taxon>
        <taxon>Gunneridae</taxon>
        <taxon>Pentapetalae</taxon>
        <taxon>rosids</taxon>
        <taxon>fabids</taxon>
        <taxon>Rosales</taxon>
        <taxon>Cannabaceae</taxon>
        <taxon>Cannabis</taxon>
    </lineage>
</organism>
<dbReference type="GO" id="GO:0003676">
    <property type="term" value="F:nucleic acid binding"/>
    <property type="evidence" value="ECO:0007669"/>
    <property type="project" value="InterPro"/>
</dbReference>
<protein>
    <recommendedName>
        <fullName evidence="2">RNase H type-1 domain-containing protein</fullName>
    </recommendedName>
</protein>
<sequence>MVDASVVDHSTGLSVFWVIEDKTKAISCQAVCYVHSVLEAELEAIHLALVVAIGERYSSVVIVSDSAIVVEALNIKELPLAWGSYLIFRKCVSLLKYFSYVLFKFTPCEENSVADRLAYLARVNNLLNLLIVLVRVFELLEQFVWVRRLLCEHCLMHRHLVRCVRRLNGPDRRSSARPVPELRVPALPPSRRTKRR</sequence>
<dbReference type="InterPro" id="IPR012337">
    <property type="entry name" value="RNaseH-like_sf"/>
</dbReference>
<gene>
    <name evidence="3" type="ORF">F8388_017688</name>
</gene>
<dbReference type="Gene3D" id="3.30.420.10">
    <property type="entry name" value="Ribonuclease H-like superfamily/Ribonuclease H"/>
    <property type="match status" value="1"/>
</dbReference>
<dbReference type="EMBL" id="JAATIP010000008">
    <property type="protein sequence ID" value="KAF4394960.1"/>
    <property type="molecule type" value="Genomic_DNA"/>
</dbReference>
<dbReference type="SUPFAM" id="SSF53098">
    <property type="entry name" value="Ribonuclease H-like"/>
    <property type="match status" value="1"/>
</dbReference>
<dbReference type="InterPro" id="IPR036397">
    <property type="entry name" value="RNaseH_sf"/>
</dbReference>
<accession>A0A7J6HKF0</accession>
<evidence type="ECO:0000313" key="4">
    <source>
        <dbReference type="Proteomes" id="UP000525078"/>
    </source>
</evidence>
<proteinExistence type="predicted"/>
<dbReference type="InterPro" id="IPR044730">
    <property type="entry name" value="RNase_H-like_dom_plant"/>
</dbReference>
<evidence type="ECO:0000259" key="2">
    <source>
        <dbReference type="Pfam" id="PF13456"/>
    </source>
</evidence>
<reference evidence="3 4" key="1">
    <citation type="journal article" date="2020" name="bioRxiv">
        <title>Sequence and annotation of 42 cannabis genomes reveals extensive copy number variation in cannabinoid synthesis and pathogen resistance genes.</title>
        <authorList>
            <person name="Mckernan K.J."/>
            <person name="Helbert Y."/>
            <person name="Kane L.T."/>
            <person name="Ebling H."/>
            <person name="Zhang L."/>
            <person name="Liu B."/>
            <person name="Eaton Z."/>
            <person name="Mclaughlin S."/>
            <person name="Kingan S."/>
            <person name="Baybayan P."/>
            <person name="Concepcion G."/>
            <person name="Jordan M."/>
            <person name="Riva A."/>
            <person name="Barbazuk W."/>
            <person name="Harkins T."/>
        </authorList>
    </citation>
    <scope>NUCLEOTIDE SEQUENCE [LARGE SCALE GENOMIC DNA]</scope>
    <source>
        <strain evidence="4">cv. Jamaican Lion 4</strain>
        <tissue evidence="3">Leaf</tissue>
    </source>
</reference>
<evidence type="ECO:0000256" key="1">
    <source>
        <dbReference type="SAM" id="MobiDB-lite"/>
    </source>
</evidence>